<comment type="caution">
    <text evidence="1">The sequence shown here is derived from an EMBL/GenBank/DDBJ whole genome shotgun (WGS) entry which is preliminary data.</text>
</comment>
<gene>
    <name evidence="1" type="ORF">Ahu01nite_008690</name>
</gene>
<accession>A0ABQ3ZHN8</accession>
<name>A0ABQ3ZHN8_9ACTN</name>
<evidence type="ECO:0008006" key="3">
    <source>
        <dbReference type="Google" id="ProtNLM"/>
    </source>
</evidence>
<dbReference type="RefSeq" id="WP_203835053.1">
    <property type="nucleotide sequence ID" value="NZ_BAAATV010000001.1"/>
</dbReference>
<reference evidence="1 2" key="1">
    <citation type="submission" date="2021-01" db="EMBL/GenBank/DDBJ databases">
        <title>Whole genome shotgun sequence of Actinoplanes humidus NBRC 14915.</title>
        <authorList>
            <person name="Komaki H."/>
            <person name="Tamura T."/>
        </authorList>
    </citation>
    <scope>NUCLEOTIDE SEQUENCE [LARGE SCALE GENOMIC DNA]</scope>
    <source>
        <strain evidence="1 2">NBRC 14915</strain>
    </source>
</reference>
<evidence type="ECO:0000313" key="1">
    <source>
        <dbReference type="EMBL" id="GIE17767.1"/>
    </source>
</evidence>
<evidence type="ECO:0000313" key="2">
    <source>
        <dbReference type="Proteomes" id="UP000603200"/>
    </source>
</evidence>
<proteinExistence type="predicted"/>
<dbReference type="EMBL" id="BOMN01000012">
    <property type="protein sequence ID" value="GIE17767.1"/>
    <property type="molecule type" value="Genomic_DNA"/>
</dbReference>
<dbReference type="Proteomes" id="UP000603200">
    <property type="component" value="Unassembled WGS sequence"/>
</dbReference>
<keyword evidence="2" id="KW-1185">Reference proteome</keyword>
<sequence length="124" mass="13426">MPDGVQIRTDQVTDFATGIRADAHEGFRSAASRAAALHHHGVVFATAIPGDATLLAKQRYAQVLENTEANLREFRRAAALFAEAAEQIAQGFATADLTTDQAQKQIESLLTHHESLPPLHEGQQ</sequence>
<protein>
    <recommendedName>
        <fullName evidence="3">Phasin protein</fullName>
    </recommendedName>
</protein>
<organism evidence="1 2">
    <name type="scientific">Winogradskya humida</name>
    <dbReference type="NCBI Taxonomy" id="113566"/>
    <lineage>
        <taxon>Bacteria</taxon>
        <taxon>Bacillati</taxon>
        <taxon>Actinomycetota</taxon>
        <taxon>Actinomycetes</taxon>
        <taxon>Micromonosporales</taxon>
        <taxon>Micromonosporaceae</taxon>
        <taxon>Winogradskya</taxon>
    </lineage>
</organism>